<dbReference type="SUPFAM" id="SSF56496">
    <property type="entry name" value="Fibrinogen C-terminal domain-like"/>
    <property type="match status" value="1"/>
</dbReference>
<dbReference type="CDD" id="cd00087">
    <property type="entry name" value="FReD"/>
    <property type="match status" value="1"/>
</dbReference>
<dbReference type="InterPro" id="IPR036056">
    <property type="entry name" value="Fibrinogen-like_C"/>
</dbReference>
<proteinExistence type="predicted"/>
<dbReference type="Pfam" id="PF00147">
    <property type="entry name" value="Fibrinogen_C"/>
    <property type="match status" value="1"/>
</dbReference>
<organism evidence="1">
    <name type="scientific">Magallana gigas</name>
    <name type="common">Pacific oyster</name>
    <name type="synonym">Crassostrea gigas</name>
    <dbReference type="NCBI Taxonomy" id="29159"/>
    <lineage>
        <taxon>Eukaryota</taxon>
        <taxon>Metazoa</taxon>
        <taxon>Spiralia</taxon>
        <taxon>Lophotrochozoa</taxon>
        <taxon>Mollusca</taxon>
        <taxon>Bivalvia</taxon>
        <taxon>Autobranchia</taxon>
        <taxon>Pteriomorphia</taxon>
        <taxon>Ostreida</taxon>
        <taxon>Ostreoidea</taxon>
        <taxon>Ostreidae</taxon>
        <taxon>Magallana</taxon>
    </lineage>
</organism>
<reference evidence="1" key="1">
    <citation type="journal article" date="2012" name="Nature">
        <title>The oyster genome reveals stress adaptation and complexity of shell formation.</title>
        <authorList>
            <person name="Zhang G."/>
            <person name="Fang X."/>
            <person name="Guo X."/>
            <person name="Li L."/>
            <person name="Luo R."/>
            <person name="Xu F."/>
            <person name="Yang P."/>
            <person name="Zhang L."/>
            <person name="Wang X."/>
            <person name="Qi H."/>
            <person name="Xiong Z."/>
            <person name="Que H."/>
            <person name="Xie Y."/>
            <person name="Holland P.W."/>
            <person name="Paps J."/>
            <person name="Zhu Y."/>
            <person name="Wu F."/>
            <person name="Chen Y."/>
            <person name="Wang J."/>
            <person name="Peng C."/>
            <person name="Meng J."/>
            <person name="Yang L."/>
            <person name="Liu J."/>
            <person name="Wen B."/>
            <person name="Zhang N."/>
            <person name="Huang Z."/>
            <person name="Zhu Q."/>
            <person name="Feng Y."/>
            <person name="Mount A."/>
            <person name="Hedgecock D."/>
            <person name="Xu Z."/>
            <person name="Liu Y."/>
            <person name="Domazet-Loso T."/>
            <person name="Du Y."/>
            <person name="Sun X."/>
            <person name="Zhang S."/>
            <person name="Liu B."/>
            <person name="Cheng P."/>
            <person name="Jiang X."/>
            <person name="Li J."/>
            <person name="Fan D."/>
            <person name="Wang W."/>
            <person name="Fu W."/>
            <person name="Wang T."/>
            <person name="Wang B."/>
            <person name="Zhang J."/>
            <person name="Peng Z."/>
            <person name="Li Y."/>
            <person name="Li N."/>
            <person name="Wang J."/>
            <person name="Chen M."/>
            <person name="He Y."/>
            <person name="Tan F."/>
            <person name="Song X."/>
            <person name="Zheng Q."/>
            <person name="Huang R."/>
            <person name="Yang H."/>
            <person name="Du X."/>
            <person name="Chen L."/>
            <person name="Yang M."/>
            <person name="Gaffney P.M."/>
            <person name="Wang S."/>
            <person name="Luo L."/>
            <person name="She Z."/>
            <person name="Ming Y."/>
            <person name="Huang W."/>
            <person name="Zhang S."/>
            <person name="Huang B."/>
            <person name="Zhang Y."/>
            <person name="Qu T."/>
            <person name="Ni P."/>
            <person name="Miao G."/>
            <person name="Wang J."/>
            <person name="Wang Q."/>
            <person name="Steinberg C.E."/>
            <person name="Wang H."/>
            <person name="Li N."/>
            <person name="Qian L."/>
            <person name="Zhang G."/>
            <person name="Li Y."/>
            <person name="Yang H."/>
            <person name="Liu X."/>
            <person name="Wang J."/>
            <person name="Yin Y."/>
            <person name="Wang J."/>
        </authorList>
    </citation>
    <scope>NUCLEOTIDE SEQUENCE [LARGE SCALE GENOMIC DNA]</scope>
    <source>
        <strain evidence="1">05x7-T-G4-1.051#20</strain>
    </source>
</reference>
<dbReference type="InterPro" id="IPR002181">
    <property type="entry name" value="Fibrinogen_a/b/g_C_dom"/>
</dbReference>
<dbReference type="SMART" id="SM00186">
    <property type="entry name" value="FBG"/>
    <property type="match status" value="1"/>
</dbReference>
<dbReference type="AlphaFoldDB" id="K1Q0Y6"/>
<dbReference type="PANTHER" id="PTHR19143">
    <property type="entry name" value="FIBRINOGEN/TENASCIN/ANGIOPOEITIN"/>
    <property type="match status" value="1"/>
</dbReference>
<dbReference type="Gene3D" id="3.90.215.10">
    <property type="entry name" value="Gamma Fibrinogen, chain A, domain 1"/>
    <property type="match status" value="1"/>
</dbReference>
<dbReference type="InterPro" id="IPR050373">
    <property type="entry name" value="Fibrinogen_C-term_domain"/>
</dbReference>
<dbReference type="GO" id="GO:0005615">
    <property type="term" value="C:extracellular space"/>
    <property type="evidence" value="ECO:0007669"/>
    <property type="project" value="TreeGrafter"/>
</dbReference>
<sequence>MLTSMFLVGTVFCLIGSSADAVALQISEHFFNEGDVSYGNDNGILLEVNTSRKITNAQCAAKCLDDLSCNAIELCSTPTGQTCRLSRGWKNTGNTLSHSTCRRLQMVDECEGEGYVDRRNRICTYDECQTCDCVSQFMGETGVYGIVIGGDLKKMYCSFEESYTWTVIQRRHDGSENFYRNWTDYEFGFGSPASEVWLGKLSFQGNKYIHRLTANGHNVLRIELEDHDGNKRYAEYSSFTVADVTDNYRIQVSGYTGDAGNTLERNCYYCNNGQPFTTYDRDNDNYKGNCAVWAKGGWWHNGCQNSCLNGQYGDSRYGQGVNWEDWKNLKYSFKSSLMKVRRSL</sequence>
<dbReference type="PANTHER" id="PTHR19143:SF327">
    <property type="entry name" value="FI21813P1-RELATED"/>
    <property type="match status" value="1"/>
</dbReference>
<dbReference type="InParanoid" id="K1Q0Y6"/>
<evidence type="ECO:0000313" key="1">
    <source>
        <dbReference type="EMBL" id="EKC30082.1"/>
    </source>
</evidence>
<dbReference type="PROSITE" id="PS51406">
    <property type="entry name" value="FIBRINOGEN_C_2"/>
    <property type="match status" value="1"/>
</dbReference>
<name>K1Q0Y6_MAGGI</name>
<gene>
    <name evidence="1" type="ORF">CGI_10009600</name>
</gene>
<dbReference type="EMBL" id="JH818886">
    <property type="protein sequence ID" value="EKC30082.1"/>
    <property type="molecule type" value="Genomic_DNA"/>
</dbReference>
<protein>
    <submittedName>
        <fullName evidence="1">Angiopoietin-related protein 6</fullName>
    </submittedName>
</protein>
<dbReference type="InterPro" id="IPR014716">
    <property type="entry name" value="Fibrinogen_a/b/g_C_1"/>
</dbReference>
<dbReference type="HOGENOM" id="CLU_038628_1_0_1"/>
<accession>K1Q0Y6</accession>